<dbReference type="GO" id="GO:0005509">
    <property type="term" value="F:calcium ion binding"/>
    <property type="evidence" value="ECO:0007669"/>
    <property type="project" value="InterPro"/>
</dbReference>
<dbReference type="PROSITE" id="PS50011">
    <property type="entry name" value="PROTEIN_KINASE_DOM"/>
    <property type="match status" value="1"/>
</dbReference>
<dbReference type="GO" id="GO:0005524">
    <property type="term" value="F:ATP binding"/>
    <property type="evidence" value="ECO:0007669"/>
    <property type="project" value="UniProtKB-UniRule"/>
</dbReference>
<evidence type="ECO:0000256" key="10">
    <source>
        <dbReference type="PROSITE-ProRule" id="PRU10141"/>
    </source>
</evidence>
<dbReference type="InterPro" id="IPR002048">
    <property type="entry name" value="EF_hand_dom"/>
</dbReference>
<dbReference type="InterPro" id="IPR017441">
    <property type="entry name" value="Protein_kinase_ATP_BS"/>
</dbReference>
<evidence type="ECO:0000313" key="14">
    <source>
        <dbReference type="EMBL" id="CAD9556344.1"/>
    </source>
</evidence>
<dbReference type="Gene3D" id="1.10.510.10">
    <property type="entry name" value="Transferase(Phosphotransferase) domain 1"/>
    <property type="match status" value="1"/>
</dbReference>
<evidence type="ECO:0000259" key="12">
    <source>
        <dbReference type="PROSITE" id="PS50011"/>
    </source>
</evidence>
<evidence type="ECO:0000256" key="8">
    <source>
        <dbReference type="ARBA" id="ARBA00022840"/>
    </source>
</evidence>
<keyword evidence="7" id="KW-0106">Calcium</keyword>
<name>A0A7S2JSJ9_9STRA</name>
<evidence type="ECO:0000256" key="9">
    <source>
        <dbReference type="ARBA" id="ARBA00024334"/>
    </source>
</evidence>
<dbReference type="SMART" id="SM00220">
    <property type="entry name" value="S_TKc"/>
    <property type="match status" value="1"/>
</dbReference>
<dbReference type="EMBL" id="HBGY01001175">
    <property type="protein sequence ID" value="CAD9556344.1"/>
    <property type="molecule type" value="Transcribed_RNA"/>
</dbReference>
<dbReference type="SUPFAM" id="SSF47473">
    <property type="entry name" value="EF-hand"/>
    <property type="match status" value="1"/>
</dbReference>
<dbReference type="InterPro" id="IPR018247">
    <property type="entry name" value="EF_Hand_1_Ca_BS"/>
</dbReference>
<protein>
    <recommendedName>
        <fullName evidence="15">Calmodulin</fullName>
    </recommendedName>
</protein>
<dbReference type="Gene3D" id="1.10.238.10">
    <property type="entry name" value="EF-hand"/>
    <property type="match status" value="2"/>
</dbReference>
<evidence type="ECO:0000256" key="4">
    <source>
        <dbReference type="ARBA" id="ARBA00022737"/>
    </source>
</evidence>
<comment type="cofactor">
    <cofactor evidence="1">
        <name>Mg(2+)</name>
        <dbReference type="ChEBI" id="CHEBI:18420"/>
    </cofactor>
</comment>
<dbReference type="PROSITE" id="PS00108">
    <property type="entry name" value="PROTEIN_KINASE_ST"/>
    <property type="match status" value="1"/>
</dbReference>
<dbReference type="InterPro" id="IPR050205">
    <property type="entry name" value="CDPK_Ser/Thr_kinases"/>
</dbReference>
<dbReference type="Pfam" id="PF00069">
    <property type="entry name" value="Pkinase"/>
    <property type="match status" value="1"/>
</dbReference>
<dbReference type="InterPro" id="IPR000719">
    <property type="entry name" value="Prot_kinase_dom"/>
</dbReference>
<accession>A0A7S2JSJ9</accession>
<evidence type="ECO:0000256" key="2">
    <source>
        <dbReference type="ARBA" id="ARBA00022527"/>
    </source>
</evidence>
<sequence>MGNSQSRKKNGKIPSRKEKKRSSRSSGNKSKQEADSSLKDPSASRGEQATKARTTTSPNCNKTQEKPVASSMPPQPKPTDNDVVMEDTGKNGPIVLDMLSDVRTKYHVNPKEIGHGHYGVVRKCMDRETKVWYAIKSIRKSKVNRLDILKREVKLLQEVRHPNIIRLEEVFEDEKYLHLVTELCTGGELFDRIIEKTQSDEGHFSEQHASVLVKSILSAIKYCHDEKHICHRDLKPENFLFKDESETAAIKIIDFGLSRHDDENFGVMKTKVGTPYYVAPEVLNRHYTNACDMWSIGVITYILLCGYPPFYGDSDSEIFRSVRAGAYDYPSPEWDTISKTAKDFIDKLLQKNPKDRMTASQAMKHPWIGGDDRCRRISLTNFANQRSTRFVANMGMKKLRKAALTYISDNLTKAELESLAVVFKRIDVDGNGELSMDELDSALSSGTIPPDVADYIRNMREKLGVDGNSNASIDWKAFIHAAVKKQVAMRDDKIRQAFESFDVSKNGEISMADLAKVFGSEAQAREIMGDADTNNDGVISYDEFKEAILNNNIEM</sequence>
<dbReference type="Pfam" id="PF13499">
    <property type="entry name" value="EF-hand_7"/>
    <property type="match status" value="1"/>
</dbReference>
<feature type="compositionally biased region" description="Basic residues" evidence="11">
    <location>
        <begin position="1"/>
        <end position="11"/>
    </location>
</feature>
<dbReference type="SMART" id="SM00054">
    <property type="entry name" value="EFh"/>
    <property type="match status" value="3"/>
</dbReference>
<feature type="domain" description="EF-hand" evidence="13">
    <location>
        <begin position="519"/>
        <end position="554"/>
    </location>
</feature>
<dbReference type="GO" id="GO:0004674">
    <property type="term" value="F:protein serine/threonine kinase activity"/>
    <property type="evidence" value="ECO:0007669"/>
    <property type="project" value="UniProtKB-KW"/>
</dbReference>
<evidence type="ECO:0000256" key="1">
    <source>
        <dbReference type="ARBA" id="ARBA00001946"/>
    </source>
</evidence>
<keyword evidence="3" id="KW-0808">Transferase</keyword>
<dbReference type="InterPro" id="IPR011009">
    <property type="entry name" value="Kinase-like_dom_sf"/>
</dbReference>
<keyword evidence="8 10" id="KW-0067">ATP-binding</keyword>
<feature type="compositionally biased region" description="Polar residues" evidence="11">
    <location>
        <begin position="45"/>
        <end position="62"/>
    </location>
</feature>
<keyword evidence="2" id="KW-0723">Serine/threonine-protein kinase</keyword>
<dbReference type="InterPro" id="IPR011992">
    <property type="entry name" value="EF-hand-dom_pair"/>
</dbReference>
<dbReference type="CDD" id="cd00051">
    <property type="entry name" value="EFh"/>
    <property type="match status" value="1"/>
</dbReference>
<evidence type="ECO:0000256" key="7">
    <source>
        <dbReference type="ARBA" id="ARBA00022837"/>
    </source>
</evidence>
<organism evidence="14">
    <name type="scientific">Leptocylindrus danicus</name>
    <dbReference type="NCBI Taxonomy" id="163516"/>
    <lineage>
        <taxon>Eukaryota</taxon>
        <taxon>Sar</taxon>
        <taxon>Stramenopiles</taxon>
        <taxon>Ochrophyta</taxon>
        <taxon>Bacillariophyta</taxon>
        <taxon>Coscinodiscophyceae</taxon>
        <taxon>Chaetocerotophycidae</taxon>
        <taxon>Leptocylindrales</taxon>
        <taxon>Leptocylindraceae</taxon>
        <taxon>Leptocylindrus</taxon>
    </lineage>
</organism>
<dbReference type="SUPFAM" id="SSF56112">
    <property type="entry name" value="Protein kinase-like (PK-like)"/>
    <property type="match status" value="1"/>
</dbReference>
<evidence type="ECO:0000256" key="5">
    <source>
        <dbReference type="ARBA" id="ARBA00022741"/>
    </source>
</evidence>
<gene>
    <name evidence="14" type="ORF">LDAN0321_LOCUS808</name>
</gene>
<dbReference type="PROSITE" id="PS00107">
    <property type="entry name" value="PROTEIN_KINASE_ATP"/>
    <property type="match status" value="1"/>
</dbReference>
<dbReference type="FunFam" id="3.30.200.20:FF:000880">
    <property type="entry name" value="Predicted protein"/>
    <property type="match status" value="1"/>
</dbReference>
<keyword evidence="4" id="KW-0677">Repeat</keyword>
<dbReference type="FunFam" id="1.10.510.10:FF:000475">
    <property type="entry name" value="Calcium-dependent protein kinase 5"/>
    <property type="match status" value="1"/>
</dbReference>
<dbReference type="PROSITE" id="PS50222">
    <property type="entry name" value="EF_HAND_2"/>
    <property type="match status" value="2"/>
</dbReference>
<evidence type="ECO:0008006" key="15">
    <source>
        <dbReference type="Google" id="ProtNLM"/>
    </source>
</evidence>
<reference evidence="14" key="1">
    <citation type="submission" date="2021-01" db="EMBL/GenBank/DDBJ databases">
        <authorList>
            <person name="Corre E."/>
            <person name="Pelletier E."/>
            <person name="Niang G."/>
            <person name="Scheremetjew M."/>
            <person name="Finn R."/>
            <person name="Kale V."/>
            <person name="Holt S."/>
            <person name="Cochrane G."/>
            <person name="Meng A."/>
            <person name="Brown T."/>
            <person name="Cohen L."/>
        </authorList>
    </citation>
    <scope>NUCLEOTIDE SEQUENCE</scope>
    <source>
        <strain evidence="14">B650</strain>
    </source>
</reference>
<proteinExistence type="inferred from homology"/>
<dbReference type="InterPro" id="IPR008271">
    <property type="entry name" value="Ser/Thr_kinase_AS"/>
</dbReference>
<dbReference type="Gene3D" id="3.30.200.20">
    <property type="entry name" value="Phosphorylase Kinase, domain 1"/>
    <property type="match status" value="1"/>
</dbReference>
<dbReference type="PANTHER" id="PTHR24349">
    <property type="entry name" value="SERINE/THREONINE-PROTEIN KINASE"/>
    <property type="match status" value="1"/>
</dbReference>
<keyword evidence="6" id="KW-0418">Kinase</keyword>
<feature type="binding site" evidence="10">
    <location>
        <position position="140"/>
    </location>
    <ligand>
        <name>ATP</name>
        <dbReference type="ChEBI" id="CHEBI:30616"/>
    </ligand>
</feature>
<evidence type="ECO:0000256" key="6">
    <source>
        <dbReference type="ARBA" id="ARBA00022777"/>
    </source>
</evidence>
<dbReference type="Pfam" id="PF13202">
    <property type="entry name" value="EF-hand_5"/>
    <property type="match status" value="1"/>
</dbReference>
<dbReference type="AlphaFoldDB" id="A0A7S2JSJ9"/>
<evidence type="ECO:0000259" key="13">
    <source>
        <dbReference type="PROSITE" id="PS50222"/>
    </source>
</evidence>
<feature type="region of interest" description="Disordered" evidence="11">
    <location>
        <begin position="1"/>
        <end position="89"/>
    </location>
</feature>
<keyword evidence="5 10" id="KW-0547">Nucleotide-binding</keyword>
<dbReference type="FunFam" id="1.10.238.10:FF:000003">
    <property type="entry name" value="Calmodulin A"/>
    <property type="match status" value="1"/>
</dbReference>
<dbReference type="CDD" id="cd05117">
    <property type="entry name" value="STKc_CAMK"/>
    <property type="match status" value="1"/>
</dbReference>
<feature type="domain" description="Protein kinase" evidence="12">
    <location>
        <begin position="107"/>
        <end position="368"/>
    </location>
</feature>
<evidence type="ECO:0000256" key="3">
    <source>
        <dbReference type="ARBA" id="ARBA00022679"/>
    </source>
</evidence>
<feature type="domain" description="EF-hand" evidence="13">
    <location>
        <begin position="414"/>
        <end position="449"/>
    </location>
</feature>
<dbReference type="PROSITE" id="PS00018">
    <property type="entry name" value="EF_HAND_1"/>
    <property type="match status" value="2"/>
</dbReference>
<evidence type="ECO:0000256" key="11">
    <source>
        <dbReference type="SAM" id="MobiDB-lite"/>
    </source>
</evidence>
<comment type="similarity">
    <text evidence="9">Belongs to the protein kinase superfamily. Ser/Thr protein kinase family. CDPK subfamily.</text>
</comment>